<reference evidence="1 2" key="1">
    <citation type="submission" date="2018-11" db="EMBL/GenBank/DDBJ databases">
        <title>Gemmobacter sp. nov., YIM 102744-1 draft genome.</title>
        <authorList>
            <person name="Li G."/>
            <person name="Jiang Y."/>
        </authorList>
    </citation>
    <scope>NUCLEOTIDE SEQUENCE [LARGE SCALE GENOMIC DNA]</scope>
    <source>
        <strain evidence="1 2">YIM 102744-1</strain>
    </source>
</reference>
<evidence type="ECO:0000313" key="1">
    <source>
        <dbReference type="EMBL" id="RRH78007.1"/>
    </source>
</evidence>
<comment type="caution">
    <text evidence="1">The sequence shown here is derived from an EMBL/GenBank/DDBJ whole genome shotgun (WGS) entry which is preliminary data.</text>
</comment>
<accession>A0A3P3DUN6</accession>
<keyword evidence="2" id="KW-1185">Reference proteome</keyword>
<dbReference type="Proteomes" id="UP000282125">
    <property type="component" value="Unassembled WGS sequence"/>
</dbReference>
<dbReference type="OrthoDB" id="7873775at2"/>
<proteinExistence type="predicted"/>
<name>A0A3P3DUN6_9RHOB</name>
<dbReference type="RefSeq" id="WP_124963533.1">
    <property type="nucleotide sequence ID" value="NZ_RRAZ01000003.1"/>
</dbReference>
<organism evidence="1 2">
    <name type="scientific">Falsigemmobacter faecalis</name>
    <dbReference type="NCBI Taxonomy" id="2488730"/>
    <lineage>
        <taxon>Bacteria</taxon>
        <taxon>Pseudomonadati</taxon>
        <taxon>Pseudomonadota</taxon>
        <taxon>Alphaproteobacteria</taxon>
        <taxon>Rhodobacterales</taxon>
        <taxon>Paracoccaceae</taxon>
        <taxon>Falsigemmobacter</taxon>
    </lineage>
</organism>
<dbReference type="AlphaFoldDB" id="A0A3P3DUN6"/>
<protein>
    <submittedName>
        <fullName evidence="1">Uncharacterized protein</fullName>
    </submittedName>
</protein>
<sequence>MGVAVAGGEIIRLRMRERLLPDPVWAGPAEIMRNAFPDGYEELQALARAMLRCWLREDFRGFDAGLRRVMRLAPDLGLAPIARVAADVRRCLHLQDGTALASTWARLSRLLDQASDWHD</sequence>
<dbReference type="EMBL" id="RRAZ01000003">
    <property type="protein sequence ID" value="RRH78007.1"/>
    <property type="molecule type" value="Genomic_DNA"/>
</dbReference>
<gene>
    <name evidence="1" type="ORF">EG244_03015</name>
</gene>
<evidence type="ECO:0000313" key="2">
    <source>
        <dbReference type="Proteomes" id="UP000282125"/>
    </source>
</evidence>